<gene>
    <name evidence="3" type="ORF">GHO30_00390</name>
</gene>
<dbReference type="InterPro" id="IPR011990">
    <property type="entry name" value="TPR-like_helical_dom_sf"/>
</dbReference>
<dbReference type="InterPro" id="IPR011044">
    <property type="entry name" value="Quino_amine_DH_bsu"/>
</dbReference>
<keyword evidence="2" id="KW-0812">Transmembrane</keyword>
<feature type="repeat" description="TPR" evidence="1">
    <location>
        <begin position="343"/>
        <end position="376"/>
    </location>
</feature>
<dbReference type="SUPFAM" id="SSF50969">
    <property type="entry name" value="YVTN repeat-like/Quinoprotein amine dehydrogenase"/>
    <property type="match status" value="1"/>
</dbReference>
<dbReference type="Proteomes" id="UP000470186">
    <property type="component" value="Unassembled WGS sequence"/>
</dbReference>
<dbReference type="SUPFAM" id="SSF48452">
    <property type="entry name" value="TPR-like"/>
    <property type="match status" value="1"/>
</dbReference>
<keyword evidence="4" id="KW-1185">Reference proteome</keyword>
<accession>A0A7X1Y411</accession>
<reference evidence="3 4" key="1">
    <citation type="submission" date="2019-10" db="EMBL/GenBank/DDBJ databases">
        <title>Evaluation of single-gene subtyping targets for Pseudomonas.</title>
        <authorList>
            <person name="Reichler S.J."/>
            <person name="Orsi R.H."/>
            <person name="Wiedmann M."/>
            <person name="Martin N.H."/>
            <person name="Murphy S.I."/>
        </authorList>
    </citation>
    <scope>NUCLEOTIDE SEQUENCE [LARGE SCALE GENOMIC DNA]</scope>
    <source>
        <strain evidence="3 4">FSL R10-2107</strain>
    </source>
</reference>
<dbReference type="AlphaFoldDB" id="A0A7X1Y411"/>
<dbReference type="RefSeq" id="WP_153350386.1">
    <property type="nucleotide sequence ID" value="NZ_WIVX01000001.1"/>
</dbReference>
<dbReference type="InterPro" id="IPR019734">
    <property type="entry name" value="TPR_rpt"/>
</dbReference>
<keyword evidence="2" id="KW-0472">Membrane</keyword>
<proteinExistence type="predicted"/>
<feature type="transmembrane region" description="Helical" evidence="2">
    <location>
        <begin position="6"/>
        <end position="31"/>
    </location>
</feature>
<dbReference type="Pfam" id="PF00515">
    <property type="entry name" value="TPR_1"/>
    <property type="match status" value="1"/>
</dbReference>
<name>A0A7X1Y411_9PSED</name>
<protein>
    <submittedName>
        <fullName evidence="3">Tetratricopeptide repeat protein</fullName>
    </submittedName>
</protein>
<sequence>MNAITLAAAFILVISAMERLMFWTWLLGFFYSKREPMKPTAAPSPEQVVEATAEPVQEDPHAVVVMDKPQTASVNRPSASNVGLMLDARHTVSIYGPIFSVDSLGFTGVHSKSPSGRWVIACDDSNGTRGGNRDSGHGTYILYDTERNSIKVQGKKLQRPTNGSVSNNGIFSLEDWLFGADLSGVFYVFSPVGEIILARTFTANILNSAISDNGLFAACHTAGGHTEDASRLVFFDVANGCEAFSIQSDVERPQGYEFDEERRELILCFKNLGKFRYSYTGDFLDAQQYKDAKLNSTDDFVAIREAEELLKDPSLPEDKAREILAVVNSAMPRVGKFHPHWKATALKVQGIAHERLGETKKAIKAYQEAIDLNPKVGVKRKLDALRKKIG</sequence>
<evidence type="ECO:0000313" key="4">
    <source>
        <dbReference type="Proteomes" id="UP000470186"/>
    </source>
</evidence>
<dbReference type="PROSITE" id="PS50293">
    <property type="entry name" value="TPR_REGION"/>
    <property type="match status" value="1"/>
</dbReference>
<dbReference type="SMART" id="SM00028">
    <property type="entry name" value="TPR"/>
    <property type="match status" value="1"/>
</dbReference>
<comment type="caution">
    <text evidence="3">The sequence shown here is derived from an EMBL/GenBank/DDBJ whole genome shotgun (WGS) entry which is preliminary data.</text>
</comment>
<evidence type="ECO:0000256" key="2">
    <source>
        <dbReference type="SAM" id="Phobius"/>
    </source>
</evidence>
<organism evidence="3 4">
    <name type="scientific">Pseudomonas helleri</name>
    <dbReference type="NCBI Taxonomy" id="1608996"/>
    <lineage>
        <taxon>Bacteria</taxon>
        <taxon>Pseudomonadati</taxon>
        <taxon>Pseudomonadota</taxon>
        <taxon>Gammaproteobacteria</taxon>
        <taxon>Pseudomonadales</taxon>
        <taxon>Pseudomonadaceae</taxon>
        <taxon>Pseudomonas</taxon>
    </lineage>
</organism>
<keyword evidence="1" id="KW-0802">TPR repeat</keyword>
<keyword evidence="2" id="KW-1133">Transmembrane helix</keyword>
<dbReference type="PROSITE" id="PS50005">
    <property type="entry name" value="TPR"/>
    <property type="match status" value="1"/>
</dbReference>
<dbReference type="Gene3D" id="1.25.40.10">
    <property type="entry name" value="Tetratricopeptide repeat domain"/>
    <property type="match status" value="1"/>
</dbReference>
<dbReference type="EMBL" id="WIVX01000001">
    <property type="protein sequence ID" value="MQU29866.1"/>
    <property type="molecule type" value="Genomic_DNA"/>
</dbReference>
<evidence type="ECO:0000313" key="3">
    <source>
        <dbReference type="EMBL" id="MQU29866.1"/>
    </source>
</evidence>
<evidence type="ECO:0000256" key="1">
    <source>
        <dbReference type="PROSITE-ProRule" id="PRU00339"/>
    </source>
</evidence>